<evidence type="ECO:0000256" key="1">
    <source>
        <dbReference type="SAM" id="MobiDB-lite"/>
    </source>
</evidence>
<dbReference type="Pfam" id="PF06812">
    <property type="entry name" value="ImpA_N"/>
    <property type="match status" value="1"/>
</dbReference>
<dbReference type="InterPro" id="IPR017740">
    <property type="entry name" value="TssA-like"/>
</dbReference>
<dbReference type="PANTHER" id="PTHR37951">
    <property type="entry name" value="CYTOPLASMIC PROTEIN-RELATED"/>
    <property type="match status" value="1"/>
</dbReference>
<gene>
    <name evidence="3" type="primary">tssA</name>
    <name evidence="3" type="ORF">GCM10023165_36980</name>
</gene>
<dbReference type="PANTHER" id="PTHR37951:SF1">
    <property type="entry name" value="TYPE VI SECRETION SYSTEM COMPONENT TSSA1"/>
    <property type="match status" value="1"/>
</dbReference>
<dbReference type="NCBIfam" id="TIGR03363">
    <property type="entry name" value="VI_chp_8"/>
    <property type="match status" value="1"/>
</dbReference>
<dbReference type="EMBL" id="BAABGJ010000060">
    <property type="protein sequence ID" value="GAA4349857.1"/>
    <property type="molecule type" value="Genomic_DNA"/>
</dbReference>
<dbReference type="InterPro" id="IPR011060">
    <property type="entry name" value="RibuloseP-bd_barrel"/>
</dbReference>
<feature type="domain" description="ImpA N-terminal" evidence="2">
    <location>
        <begin position="12"/>
        <end position="134"/>
    </location>
</feature>
<sequence>MLTPELVDALQAPVSEGSPCGDDLEYDPAFIALETAAQGKPEQQFGDTVIPAVEPEWREVSEQAQALLRRSKDVRPAVLLLRASTRMQGLNGFLLGLRLLSGLLDRYWDGIHPKLDADDDNDPTMRLNALAPLADDGMVLRDLYDAPLGVARGIGPIRVRDVAIAHNAMAPLGGEATLSPSEIQGGLEAIHAENPDVLRAAMDVPERVSALQLLLDDRSGRINGVDLARLRSVGQVIQKACAAVAGSTDPAGDPAAEAQGADGATAGGAPARAAAPGELRSRQDVLQTLDRVIRYLEQSEPGNPAPLLIARAKKLIGVSFLEIMADLAPNALDTIETVTGRQASSE</sequence>
<feature type="region of interest" description="Disordered" evidence="1">
    <location>
        <begin position="247"/>
        <end position="279"/>
    </location>
</feature>
<comment type="caution">
    <text evidence="3">The sequence shown here is derived from an EMBL/GenBank/DDBJ whole genome shotgun (WGS) entry which is preliminary data.</text>
</comment>
<dbReference type="Proteomes" id="UP001500975">
    <property type="component" value="Unassembled WGS sequence"/>
</dbReference>
<name>A0ABP8I259_9BURK</name>
<evidence type="ECO:0000313" key="3">
    <source>
        <dbReference type="EMBL" id="GAA4349857.1"/>
    </source>
</evidence>
<accession>A0ABP8I259</accession>
<organism evidence="3 4">
    <name type="scientific">Variovorax defluvii</name>
    <dbReference type="NCBI Taxonomy" id="913761"/>
    <lineage>
        <taxon>Bacteria</taxon>
        <taxon>Pseudomonadati</taxon>
        <taxon>Pseudomonadota</taxon>
        <taxon>Betaproteobacteria</taxon>
        <taxon>Burkholderiales</taxon>
        <taxon>Comamonadaceae</taxon>
        <taxon>Variovorax</taxon>
    </lineage>
</organism>
<proteinExistence type="predicted"/>
<dbReference type="InterPro" id="IPR010657">
    <property type="entry name" value="ImpA_N"/>
</dbReference>
<feature type="compositionally biased region" description="Low complexity" evidence="1">
    <location>
        <begin position="249"/>
        <end position="277"/>
    </location>
</feature>
<evidence type="ECO:0000313" key="4">
    <source>
        <dbReference type="Proteomes" id="UP001500975"/>
    </source>
</evidence>
<keyword evidence="4" id="KW-1185">Reference proteome</keyword>
<reference evidence="4" key="1">
    <citation type="journal article" date="2019" name="Int. J. Syst. Evol. Microbiol.">
        <title>The Global Catalogue of Microorganisms (GCM) 10K type strain sequencing project: providing services to taxonomists for standard genome sequencing and annotation.</title>
        <authorList>
            <consortium name="The Broad Institute Genomics Platform"/>
            <consortium name="The Broad Institute Genome Sequencing Center for Infectious Disease"/>
            <person name="Wu L."/>
            <person name="Ma J."/>
        </authorList>
    </citation>
    <scope>NUCLEOTIDE SEQUENCE [LARGE SCALE GENOMIC DNA]</scope>
    <source>
        <strain evidence="4">JCM 17804</strain>
    </source>
</reference>
<protein>
    <submittedName>
        <fullName evidence="3">Type VI secretion system protein TssA</fullName>
    </submittedName>
</protein>
<dbReference type="RefSeq" id="WP_345539738.1">
    <property type="nucleotide sequence ID" value="NZ_BAABGJ010000060.1"/>
</dbReference>
<evidence type="ECO:0000259" key="2">
    <source>
        <dbReference type="Pfam" id="PF06812"/>
    </source>
</evidence>
<dbReference type="SUPFAM" id="SSF51366">
    <property type="entry name" value="Ribulose-phoshate binding barrel"/>
    <property type="match status" value="1"/>
</dbReference>